<feature type="transmembrane region" description="Helical" evidence="7">
    <location>
        <begin position="236"/>
        <end position="257"/>
    </location>
</feature>
<dbReference type="AlphaFoldDB" id="M0CGU7"/>
<keyword evidence="5 7" id="KW-1133">Transmembrane helix</keyword>
<feature type="transmembrane region" description="Helical" evidence="7">
    <location>
        <begin position="6"/>
        <end position="28"/>
    </location>
</feature>
<sequence length="258" mass="27287">MLSTTTLVLAGFVVLFGGLVKGTVGFGYAIASTALLAVFLSPSTAVVLMIVPMLVANVSLVRDLDREEISRCLERFWPYVLSAMVGTALGMVLLDFVRTSLLTPALGVFTLAYVAVKQPWLVLPGERAVARYCVRRDTSVKVVLGLLSGVIFGLSNVAVQVVAYLDSIDLDRSTFVGVLAMILVGVSGLRVGMAWTFGLYDGGDLLLYSIGLSVPGLVGVRLGGRLRRVTSERTQLAAVLILLSVIGVRLLAAGVGIL</sequence>
<keyword evidence="9" id="KW-1185">Reference proteome</keyword>
<proteinExistence type="inferred from homology"/>
<dbReference type="PANTHER" id="PTHR30269:SF37">
    <property type="entry name" value="MEMBRANE TRANSPORTER PROTEIN"/>
    <property type="match status" value="1"/>
</dbReference>
<evidence type="ECO:0000256" key="6">
    <source>
        <dbReference type="ARBA" id="ARBA00023136"/>
    </source>
</evidence>
<dbReference type="PATRIC" id="fig|797114.5.peg.3870"/>
<feature type="transmembrane region" description="Helical" evidence="7">
    <location>
        <begin position="205"/>
        <end position="224"/>
    </location>
</feature>
<organism evidence="8 9">
    <name type="scientific">Halosimplex carlsbadense 2-9-1</name>
    <dbReference type="NCBI Taxonomy" id="797114"/>
    <lineage>
        <taxon>Archaea</taxon>
        <taxon>Methanobacteriati</taxon>
        <taxon>Methanobacteriota</taxon>
        <taxon>Stenosarchaea group</taxon>
        <taxon>Halobacteria</taxon>
        <taxon>Halobacteriales</taxon>
        <taxon>Haloarculaceae</taxon>
        <taxon>Halosimplex</taxon>
    </lineage>
</organism>
<comment type="subcellular location">
    <subcellularLocation>
        <location evidence="1 7">Cell membrane</location>
        <topology evidence="1 7">Multi-pass membrane protein</topology>
    </subcellularLocation>
</comment>
<dbReference type="PANTHER" id="PTHR30269">
    <property type="entry name" value="TRANSMEMBRANE PROTEIN YFCA"/>
    <property type="match status" value="1"/>
</dbReference>
<evidence type="ECO:0000256" key="4">
    <source>
        <dbReference type="ARBA" id="ARBA00022692"/>
    </source>
</evidence>
<dbReference type="OrthoDB" id="214582at2157"/>
<dbReference type="EMBL" id="AOIU01000043">
    <property type="protein sequence ID" value="ELZ21099.1"/>
    <property type="molecule type" value="Genomic_DNA"/>
</dbReference>
<reference evidence="8 9" key="1">
    <citation type="journal article" date="2014" name="PLoS Genet.">
        <title>Phylogenetically driven sequencing of extremely halophilic archaea reveals strategies for static and dynamic osmo-response.</title>
        <authorList>
            <person name="Becker E.A."/>
            <person name="Seitzer P.M."/>
            <person name="Tritt A."/>
            <person name="Larsen D."/>
            <person name="Krusor M."/>
            <person name="Yao A.I."/>
            <person name="Wu D."/>
            <person name="Madern D."/>
            <person name="Eisen J.A."/>
            <person name="Darling A.E."/>
            <person name="Facciotti M.T."/>
        </authorList>
    </citation>
    <scope>NUCLEOTIDE SEQUENCE [LARGE SCALE GENOMIC DNA]</scope>
    <source>
        <strain evidence="8 9">2-9-1</strain>
    </source>
</reference>
<dbReference type="InterPro" id="IPR052017">
    <property type="entry name" value="TSUP"/>
</dbReference>
<dbReference type="eggNOG" id="arCOG08194">
    <property type="taxonomic scope" value="Archaea"/>
</dbReference>
<feature type="transmembrane region" description="Helical" evidence="7">
    <location>
        <begin position="76"/>
        <end position="94"/>
    </location>
</feature>
<accession>M0CGU7</accession>
<keyword evidence="4 7" id="KW-0812">Transmembrane</keyword>
<evidence type="ECO:0000256" key="7">
    <source>
        <dbReference type="RuleBase" id="RU363041"/>
    </source>
</evidence>
<evidence type="ECO:0000313" key="9">
    <source>
        <dbReference type="Proteomes" id="UP000011626"/>
    </source>
</evidence>
<keyword evidence="6 7" id="KW-0472">Membrane</keyword>
<evidence type="ECO:0000256" key="1">
    <source>
        <dbReference type="ARBA" id="ARBA00004651"/>
    </source>
</evidence>
<name>M0CGU7_9EURY</name>
<comment type="similarity">
    <text evidence="7">Belongs to the 4-toluene sulfonate uptake permease (TSUP) (TC 2.A.102) family.</text>
</comment>
<feature type="transmembrane region" description="Helical" evidence="7">
    <location>
        <begin position="35"/>
        <end position="56"/>
    </location>
</feature>
<keyword evidence="3 7" id="KW-1003">Cell membrane</keyword>
<dbReference type="Pfam" id="PF01925">
    <property type="entry name" value="TauE"/>
    <property type="match status" value="1"/>
</dbReference>
<feature type="transmembrane region" description="Helical" evidence="7">
    <location>
        <begin position="142"/>
        <end position="163"/>
    </location>
</feature>
<comment type="caution">
    <text evidence="8">The sequence shown here is derived from an EMBL/GenBank/DDBJ whole genome shotgun (WGS) entry which is preliminary data.</text>
</comment>
<dbReference type="STRING" id="797114.C475_19113"/>
<evidence type="ECO:0000256" key="2">
    <source>
        <dbReference type="ARBA" id="ARBA00022448"/>
    </source>
</evidence>
<gene>
    <name evidence="8" type="ORF">C475_19113</name>
</gene>
<evidence type="ECO:0000313" key="8">
    <source>
        <dbReference type="EMBL" id="ELZ21099.1"/>
    </source>
</evidence>
<protein>
    <recommendedName>
        <fullName evidence="7">Probable membrane transporter protein</fullName>
    </recommendedName>
</protein>
<keyword evidence="2" id="KW-0813">Transport</keyword>
<dbReference type="RefSeq" id="WP_006885487.1">
    <property type="nucleotide sequence ID" value="NZ_AOIU01000043.1"/>
</dbReference>
<dbReference type="GO" id="GO:0005886">
    <property type="term" value="C:plasma membrane"/>
    <property type="evidence" value="ECO:0007669"/>
    <property type="project" value="UniProtKB-SubCell"/>
</dbReference>
<dbReference type="Proteomes" id="UP000011626">
    <property type="component" value="Unassembled WGS sequence"/>
</dbReference>
<dbReference type="InterPro" id="IPR002781">
    <property type="entry name" value="TM_pro_TauE-like"/>
</dbReference>
<evidence type="ECO:0000256" key="3">
    <source>
        <dbReference type="ARBA" id="ARBA00022475"/>
    </source>
</evidence>
<feature type="transmembrane region" description="Helical" evidence="7">
    <location>
        <begin position="175"/>
        <end position="199"/>
    </location>
</feature>
<evidence type="ECO:0000256" key="5">
    <source>
        <dbReference type="ARBA" id="ARBA00022989"/>
    </source>
</evidence>